<proteinExistence type="predicted"/>
<gene>
    <name evidence="8" type="ORF">I6G47_18955</name>
</gene>
<dbReference type="PROSITE" id="PS50850">
    <property type="entry name" value="MFS"/>
    <property type="match status" value="1"/>
</dbReference>
<dbReference type="PANTHER" id="PTHR23508">
    <property type="entry name" value="CARBOXYLIC ACID TRANSPORTER PROTEIN HOMOLOG"/>
    <property type="match status" value="1"/>
</dbReference>
<keyword evidence="3 6" id="KW-1133">Transmembrane helix</keyword>
<feature type="transmembrane region" description="Helical" evidence="6">
    <location>
        <begin position="99"/>
        <end position="116"/>
    </location>
</feature>
<feature type="transmembrane region" description="Helical" evidence="6">
    <location>
        <begin position="285"/>
        <end position="302"/>
    </location>
</feature>
<dbReference type="Proteomes" id="UP000595064">
    <property type="component" value="Chromosome"/>
</dbReference>
<dbReference type="Gene3D" id="1.20.1250.20">
    <property type="entry name" value="MFS general substrate transporter like domains"/>
    <property type="match status" value="1"/>
</dbReference>
<evidence type="ECO:0000256" key="5">
    <source>
        <dbReference type="SAM" id="MobiDB-lite"/>
    </source>
</evidence>
<comment type="subcellular location">
    <subcellularLocation>
        <location evidence="1">Membrane</location>
        <topology evidence="1">Multi-pass membrane protein</topology>
    </subcellularLocation>
</comment>
<feature type="region of interest" description="Disordered" evidence="5">
    <location>
        <begin position="457"/>
        <end position="485"/>
    </location>
</feature>
<feature type="transmembrane region" description="Helical" evidence="6">
    <location>
        <begin position="188"/>
        <end position="209"/>
    </location>
</feature>
<evidence type="ECO:0000313" key="8">
    <source>
        <dbReference type="EMBL" id="QPS79097.1"/>
    </source>
</evidence>
<dbReference type="InterPro" id="IPR036259">
    <property type="entry name" value="MFS_trans_sf"/>
</dbReference>
<dbReference type="InterPro" id="IPR020846">
    <property type="entry name" value="MFS_dom"/>
</dbReference>
<dbReference type="GO" id="GO:0046943">
    <property type="term" value="F:carboxylic acid transmembrane transporter activity"/>
    <property type="evidence" value="ECO:0007669"/>
    <property type="project" value="TreeGrafter"/>
</dbReference>
<organism evidence="8 9">
    <name type="scientific">Delftia lacustris</name>
    <dbReference type="NCBI Taxonomy" id="558537"/>
    <lineage>
        <taxon>Bacteria</taxon>
        <taxon>Pseudomonadati</taxon>
        <taxon>Pseudomonadota</taxon>
        <taxon>Betaproteobacteria</taxon>
        <taxon>Burkholderiales</taxon>
        <taxon>Comamonadaceae</taxon>
        <taxon>Delftia</taxon>
    </lineage>
</organism>
<keyword evidence="4 6" id="KW-0472">Membrane</keyword>
<dbReference type="PANTHER" id="PTHR23508:SF10">
    <property type="entry name" value="CARBOXYLIC ACID TRANSPORTER PROTEIN HOMOLOG"/>
    <property type="match status" value="1"/>
</dbReference>
<evidence type="ECO:0000256" key="3">
    <source>
        <dbReference type="ARBA" id="ARBA00022989"/>
    </source>
</evidence>
<feature type="transmembrane region" description="Helical" evidence="6">
    <location>
        <begin position="309"/>
        <end position="330"/>
    </location>
</feature>
<feature type="compositionally biased region" description="Low complexity" evidence="5">
    <location>
        <begin position="466"/>
        <end position="478"/>
    </location>
</feature>
<feature type="transmembrane region" description="Helical" evidence="6">
    <location>
        <begin position="400"/>
        <end position="420"/>
    </location>
</feature>
<evidence type="ECO:0000313" key="9">
    <source>
        <dbReference type="Proteomes" id="UP000595064"/>
    </source>
</evidence>
<accession>A0A7T2YNF9</accession>
<evidence type="ECO:0000256" key="1">
    <source>
        <dbReference type="ARBA" id="ARBA00004141"/>
    </source>
</evidence>
<dbReference type="InterPro" id="IPR011701">
    <property type="entry name" value="MFS"/>
</dbReference>
<protein>
    <submittedName>
        <fullName evidence="8">MFS transporter</fullName>
    </submittedName>
</protein>
<reference evidence="8 9" key="1">
    <citation type="submission" date="2020-12" db="EMBL/GenBank/DDBJ databases">
        <title>FDA dAtabase for Regulatory Grade micrObial Sequences (FDA-ARGOS): Supporting development and validation of Infectious Disease Dx tests.</title>
        <authorList>
            <person name="Sproer C."/>
            <person name="Gronow S."/>
            <person name="Severitt S."/>
            <person name="Schroder I."/>
            <person name="Tallon L."/>
            <person name="Sadzewicz L."/>
            <person name="Zhao X."/>
            <person name="Boylan J."/>
            <person name="Ott S."/>
            <person name="Bowen H."/>
            <person name="Vavikolanu K."/>
            <person name="Mehta A."/>
            <person name="Aluvathingal J."/>
            <person name="Nadendla S."/>
            <person name="Lowell S."/>
            <person name="Myers T."/>
            <person name="Yan Y."/>
            <person name="Sichtig H."/>
        </authorList>
    </citation>
    <scope>NUCLEOTIDE SEQUENCE [LARGE SCALE GENOMIC DNA]</scope>
    <source>
        <strain evidence="8 9">FDAARGOS_890</strain>
    </source>
</reference>
<feature type="transmembrane region" description="Helical" evidence="6">
    <location>
        <begin position="31"/>
        <end position="55"/>
    </location>
</feature>
<sequence>MQTSIHRVRGVQDVIAYIDARQGISGRAGTIWWLALGGLFLDAFSNSALSVGLGPMTRDQQLTPAEVAWMTSLASWVSIAFNPIGGWMADRWGRMRPLVIAKVLAVAGALLVSMAPDYATILFGRFFVGAAYGIDFAIAMAVLAEFTPARLKSRLNVWQGMWYMAVCSNLVLALWFHSWDVGDSLWRYSVAATAVFGLFILGMQAALLVESPTWLARKERLDDATRAMTRIYGAHGQRFEAAPPAERLPVLNPARRGLANVLLIFRGIYLPRTLLAATVQIGQSIQYFAVGWYLPLISASLFGKDFREATLGALVFNVFGIVGGFLSPVIGRRLGLRRASAFGFALVFLMLLVLGLFNGRMPIWLAVAVPSLFILFHSGGPGANGKSLSTLSFRSELRAGANGVIGALGAMGAALGLLVFPLFRQQYGLENTFLILSVVPLLASIVCFSIRWDPTRTTVNPDDEPGAPQFADDAAPPAKIAQTTA</sequence>
<feature type="transmembrane region" description="Helical" evidence="6">
    <location>
        <begin position="363"/>
        <end position="380"/>
    </location>
</feature>
<feature type="transmembrane region" description="Helical" evidence="6">
    <location>
        <begin position="432"/>
        <end position="452"/>
    </location>
</feature>
<dbReference type="Pfam" id="PF07690">
    <property type="entry name" value="MFS_1"/>
    <property type="match status" value="1"/>
</dbReference>
<feature type="transmembrane region" description="Helical" evidence="6">
    <location>
        <begin position="67"/>
        <end position="87"/>
    </location>
</feature>
<evidence type="ECO:0000256" key="2">
    <source>
        <dbReference type="ARBA" id="ARBA00022692"/>
    </source>
</evidence>
<feature type="transmembrane region" description="Helical" evidence="6">
    <location>
        <begin position="122"/>
        <end position="143"/>
    </location>
</feature>
<dbReference type="SUPFAM" id="SSF103473">
    <property type="entry name" value="MFS general substrate transporter"/>
    <property type="match status" value="1"/>
</dbReference>
<evidence type="ECO:0000256" key="6">
    <source>
        <dbReference type="SAM" id="Phobius"/>
    </source>
</evidence>
<keyword evidence="9" id="KW-1185">Reference proteome</keyword>
<name>A0A7T2YNF9_9BURK</name>
<dbReference type="AlphaFoldDB" id="A0A7T2YNF9"/>
<evidence type="ECO:0000256" key="4">
    <source>
        <dbReference type="ARBA" id="ARBA00023136"/>
    </source>
</evidence>
<feature type="transmembrane region" description="Helical" evidence="6">
    <location>
        <begin position="336"/>
        <end position="356"/>
    </location>
</feature>
<dbReference type="KEGG" id="dla:I6G47_18955"/>
<dbReference type="GO" id="GO:0005886">
    <property type="term" value="C:plasma membrane"/>
    <property type="evidence" value="ECO:0007669"/>
    <property type="project" value="TreeGrafter"/>
</dbReference>
<dbReference type="RefSeq" id="WP_198129291.1">
    <property type="nucleotide sequence ID" value="NZ_CP065748.1"/>
</dbReference>
<evidence type="ECO:0000259" key="7">
    <source>
        <dbReference type="PROSITE" id="PS50850"/>
    </source>
</evidence>
<keyword evidence="2 6" id="KW-0812">Transmembrane</keyword>
<feature type="transmembrane region" description="Helical" evidence="6">
    <location>
        <begin position="155"/>
        <end position="176"/>
    </location>
</feature>
<feature type="domain" description="Major facilitator superfamily (MFS) profile" evidence="7">
    <location>
        <begin position="31"/>
        <end position="455"/>
    </location>
</feature>
<dbReference type="EMBL" id="CP065748">
    <property type="protein sequence ID" value="QPS79097.1"/>
    <property type="molecule type" value="Genomic_DNA"/>
</dbReference>